<dbReference type="PANTHER" id="PTHR30193">
    <property type="entry name" value="ABC TRANSPORTER PERMEASE PROTEIN"/>
    <property type="match status" value="1"/>
</dbReference>
<organism evidence="10 11">
    <name type="scientific">Microbacterium memoriense</name>
    <dbReference type="NCBI Taxonomy" id="2978350"/>
    <lineage>
        <taxon>Bacteria</taxon>
        <taxon>Bacillati</taxon>
        <taxon>Actinomycetota</taxon>
        <taxon>Actinomycetes</taxon>
        <taxon>Micrococcales</taxon>
        <taxon>Microbacteriaceae</taxon>
        <taxon>Microbacterium</taxon>
    </lineage>
</organism>
<feature type="transmembrane region" description="Helical" evidence="7">
    <location>
        <begin position="103"/>
        <end position="125"/>
    </location>
</feature>
<dbReference type="Proteomes" id="UP001300496">
    <property type="component" value="Unassembled WGS sequence"/>
</dbReference>
<keyword evidence="3" id="KW-1003">Cell membrane</keyword>
<evidence type="ECO:0000256" key="6">
    <source>
        <dbReference type="ARBA" id="ARBA00023136"/>
    </source>
</evidence>
<dbReference type="Gene3D" id="1.10.3720.10">
    <property type="entry name" value="MetI-like"/>
    <property type="match status" value="1"/>
</dbReference>
<evidence type="ECO:0000259" key="9">
    <source>
        <dbReference type="PROSITE" id="PS50928"/>
    </source>
</evidence>
<evidence type="ECO:0000313" key="11">
    <source>
        <dbReference type="Proteomes" id="UP001300496"/>
    </source>
</evidence>
<evidence type="ECO:0000256" key="4">
    <source>
        <dbReference type="ARBA" id="ARBA00022692"/>
    </source>
</evidence>
<keyword evidence="11" id="KW-1185">Reference proteome</keyword>
<evidence type="ECO:0000256" key="7">
    <source>
        <dbReference type="RuleBase" id="RU363032"/>
    </source>
</evidence>
<feature type="transmembrane region" description="Helical" evidence="7">
    <location>
        <begin position="293"/>
        <end position="313"/>
    </location>
</feature>
<keyword evidence="4 7" id="KW-0812">Transmembrane</keyword>
<dbReference type="InterPro" id="IPR000515">
    <property type="entry name" value="MetI-like"/>
</dbReference>
<evidence type="ECO:0000256" key="8">
    <source>
        <dbReference type="SAM" id="MobiDB-lite"/>
    </source>
</evidence>
<dbReference type="Pfam" id="PF00528">
    <property type="entry name" value="BPD_transp_1"/>
    <property type="match status" value="1"/>
</dbReference>
<evidence type="ECO:0000256" key="2">
    <source>
        <dbReference type="ARBA" id="ARBA00022448"/>
    </source>
</evidence>
<evidence type="ECO:0000256" key="5">
    <source>
        <dbReference type="ARBA" id="ARBA00022989"/>
    </source>
</evidence>
<dbReference type="InterPro" id="IPR051393">
    <property type="entry name" value="ABC_transporter_permease"/>
</dbReference>
<proteinExistence type="inferred from homology"/>
<sequence>MPTDTTALSRSARKKEAPPLDNYIGSKKPWLTGSRRRNLTGWVFLLPASLMIFVVSFIPMIQAFFLSLQTGRGSRLDWADPLWYNFERMLSDEIFKLTMFNTFLYLIIQVPIMLILAMVLANLLNNPKLKFKAFWRTAIFLPVAVSLVSYSLVFRTLFATDGFVNDMLTGIGVLQDPVNWLGQVDTARAVLILGLIWRWTGYNMVFYLAALQNVDYSSIEAARMDGANAWQVFWNVTVPQLKPMIVFTAILSTNGTLQLFDESWALTLGGPAYHTMSMSHYLYEVSFQKNPNFGYAAAISYVILILVAILALIQMKVGDKRD</sequence>
<dbReference type="PANTHER" id="PTHR30193:SF37">
    <property type="entry name" value="INNER MEMBRANE ABC TRANSPORTER PERMEASE PROTEIN YCJO"/>
    <property type="match status" value="1"/>
</dbReference>
<feature type="region of interest" description="Disordered" evidence="8">
    <location>
        <begin position="1"/>
        <end position="20"/>
    </location>
</feature>
<keyword evidence="5 7" id="KW-1133">Transmembrane helix</keyword>
<comment type="caution">
    <text evidence="10">The sequence shown here is derived from an EMBL/GenBank/DDBJ whole genome shotgun (WGS) entry which is preliminary data.</text>
</comment>
<dbReference type="CDD" id="cd06261">
    <property type="entry name" value="TM_PBP2"/>
    <property type="match status" value="1"/>
</dbReference>
<evidence type="ECO:0000313" key="10">
    <source>
        <dbReference type="EMBL" id="MCT9002504.1"/>
    </source>
</evidence>
<gene>
    <name evidence="10" type="ORF">N4R40_09030</name>
</gene>
<dbReference type="EMBL" id="JAODOR010000010">
    <property type="protein sequence ID" value="MCT9002504.1"/>
    <property type="molecule type" value="Genomic_DNA"/>
</dbReference>
<dbReference type="InterPro" id="IPR035906">
    <property type="entry name" value="MetI-like_sf"/>
</dbReference>
<feature type="domain" description="ABC transmembrane type-1" evidence="9">
    <location>
        <begin position="99"/>
        <end position="314"/>
    </location>
</feature>
<protein>
    <submittedName>
        <fullName evidence="10">Sugar ABC transporter permease</fullName>
    </submittedName>
</protein>
<comment type="similarity">
    <text evidence="7">Belongs to the binding-protein-dependent transport system permease family.</text>
</comment>
<keyword evidence="2 7" id="KW-0813">Transport</keyword>
<reference evidence="10 11" key="1">
    <citation type="journal article" date="2024" name="Int. J. Syst. Evol. Microbiol.">
        <title>Microbacterium memoriense sp. nov., a member of the Actinomycetota from marine beach sediment of the north coast of Portugal.</title>
        <authorList>
            <person name="Santos J.D.N.D."/>
            <person name="Klimek D."/>
            <person name="Calusinska M."/>
            <person name="Lobo-da-Cunha A."/>
            <person name="Catita J."/>
            <person name="Goncalves H."/>
            <person name="Gonzalez I."/>
            <person name="Lage O.M."/>
        </authorList>
    </citation>
    <scope>NUCLEOTIDE SEQUENCE [LARGE SCALE GENOMIC DNA]</scope>
    <source>
        <strain evidence="10 11">PMIC_1C1B</strain>
    </source>
</reference>
<name>A0ABT2PFB4_9MICO</name>
<evidence type="ECO:0000256" key="3">
    <source>
        <dbReference type="ARBA" id="ARBA00022475"/>
    </source>
</evidence>
<dbReference type="PROSITE" id="PS50928">
    <property type="entry name" value="ABC_TM1"/>
    <property type="match status" value="1"/>
</dbReference>
<feature type="transmembrane region" description="Helical" evidence="7">
    <location>
        <begin position="42"/>
        <end position="65"/>
    </location>
</feature>
<dbReference type="SUPFAM" id="SSF161098">
    <property type="entry name" value="MetI-like"/>
    <property type="match status" value="1"/>
</dbReference>
<accession>A0ABT2PFB4</accession>
<evidence type="ECO:0000256" key="1">
    <source>
        <dbReference type="ARBA" id="ARBA00004651"/>
    </source>
</evidence>
<dbReference type="RefSeq" id="WP_261607034.1">
    <property type="nucleotide sequence ID" value="NZ_JAODOR010000010.1"/>
</dbReference>
<feature type="transmembrane region" description="Helical" evidence="7">
    <location>
        <begin position="137"/>
        <end position="158"/>
    </location>
</feature>
<comment type="subcellular location">
    <subcellularLocation>
        <location evidence="1 7">Cell membrane</location>
        <topology evidence="1 7">Multi-pass membrane protein</topology>
    </subcellularLocation>
</comment>
<keyword evidence="6 7" id="KW-0472">Membrane</keyword>